<proteinExistence type="predicted"/>
<name>L9LC95_TUPCH</name>
<keyword evidence="4" id="KW-0812">Transmembrane</keyword>
<reference evidence="10" key="1">
    <citation type="submission" date="2012-07" db="EMBL/GenBank/DDBJ databases">
        <title>Genome of the Chinese tree shrew, a rising model animal genetically related to primates.</title>
        <authorList>
            <person name="Zhang G."/>
            <person name="Fan Y."/>
            <person name="Yao Y."/>
            <person name="Huang Z."/>
        </authorList>
    </citation>
    <scope>NUCLEOTIDE SEQUENCE [LARGE SCALE GENOMIC DNA]</scope>
</reference>
<evidence type="ECO:0000256" key="2">
    <source>
        <dbReference type="ARBA" id="ARBA00004496"/>
    </source>
</evidence>
<dbReference type="EMBL" id="KB320405">
    <property type="protein sequence ID" value="ELW72546.1"/>
    <property type="molecule type" value="Genomic_DNA"/>
</dbReference>
<keyword evidence="7" id="KW-0472">Membrane</keyword>
<keyword evidence="3" id="KW-0963">Cytoplasm</keyword>
<dbReference type="Proteomes" id="UP000011518">
    <property type="component" value="Unassembled WGS sequence"/>
</dbReference>
<evidence type="ECO:0000256" key="8">
    <source>
        <dbReference type="SAM" id="Coils"/>
    </source>
</evidence>
<gene>
    <name evidence="9" type="ORF">TREES_T100009593</name>
</gene>
<dbReference type="GO" id="GO:0005789">
    <property type="term" value="C:endoplasmic reticulum membrane"/>
    <property type="evidence" value="ECO:0007669"/>
    <property type="project" value="TreeGrafter"/>
</dbReference>
<comment type="subcellular location">
    <subcellularLocation>
        <location evidence="2">Cytoplasm</location>
    </subcellularLocation>
    <subcellularLocation>
        <location evidence="1">Membrane</location>
        <topology evidence="1">Single-pass membrane protein</topology>
    </subcellularLocation>
</comment>
<keyword evidence="5" id="KW-1133">Transmembrane helix</keyword>
<evidence type="ECO:0000256" key="1">
    <source>
        <dbReference type="ARBA" id="ARBA00004167"/>
    </source>
</evidence>
<evidence type="ECO:0000313" key="9">
    <source>
        <dbReference type="EMBL" id="ELW72546.1"/>
    </source>
</evidence>
<dbReference type="AlphaFoldDB" id="L9LC95"/>
<keyword evidence="10" id="KW-1185">Reference proteome</keyword>
<evidence type="ECO:0000256" key="7">
    <source>
        <dbReference type="ARBA" id="ARBA00023136"/>
    </source>
</evidence>
<dbReference type="InterPro" id="IPR008677">
    <property type="entry name" value="MRVI1"/>
</dbReference>
<dbReference type="PANTHER" id="PTHR15352">
    <property type="entry name" value="LYMPHOID-RESTRICTED MEMBRANE PROTEIN, JAW1"/>
    <property type="match status" value="1"/>
</dbReference>
<keyword evidence="6 8" id="KW-0175">Coiled coil</keyword>
<reference evidence="10" key="2">
    <citation type="journal article" date="2013" name="Nat. Commun.">
        <title>Genome of the Chinese tree shrew.</title>
        <authorList>
            <person name="Fan Y."/>
            <person name="Huang Z.Y."/>
            <person name="Cao C.C."/>
            <person name="Chen C.S."/>
            <person name="Chen Y.X."/>
            <person name="Fan D.D."/>
            <person name="He J."/>
            <person name="Hou H.L."/>
            <person name="Hu L."/>
            <person name="Hu X.T."/>
            <person name="Jiang X.T."/>
            <person name="Lai R."/>
            <person name="Lang Y.S."/>
            <person name="Liang B."/>
            <person name="Liao S.G."/>
            <person name="Mu D."/>
            <person name="Ma Y.Y."/>
            <person name="Niu Y.Y."/>
            <person name="Sun X.Q."/>
            <person name="Xia J.Q."/>
            <person name="Xiao J."/>
            <person name="Xiong Z.Q."/>
            <person name="Xu L."/>
            <person name="Yang L."/>
            <person name="Zhang Y."/>
            <person name="Zhao W."/>
            <person name="Zhao X.D."/>
            <person name="Zheng Y.T."/>
            <person name="Zhou J.M."/>
            <person name="Zhu Y.B."/>
            <person name="Zhang G.J."/>
            <person name="Wang J."/>
            <person name="Yao Y.G."/>
        </authorList>
    </citation>
    <scope>NUCLEOTIDE SEQUENCE [LARGE SCALE GENOMIC DNA]</scope>
</reference>
<sequence>MTCQDSEGSGLEVLENMLDPEKRDPCVDLETFHAVMKEWAAYHRGKWEGASSSVSAVTGDSVFEQDSIQSVKMTTNMTDSISGSFKDLDGETAKEVLAESDLTTYVTELHFNKQKLEEENNKFKLALETLEEVNSKLSEDCSELRLQIKR</sequence>
<dbReference type="PANTHER" id="PTHR15352:SF3">
    <property type="entry name" value="INOSITOL 1,4,5-TRIPHOSPHATE RECEPTOR ASSOCIATED 2"/>
    <property type="match status" value="1"/>
</dbReference>
<dbReference type="InParanoid" id="L9LC95"/>
<evidence type="ECO:0000256" key="3">
    <source>
        <dbReference type="ARBA" id="ARBA00022490"/>
    </source>
</evidence>
<protein>
    <submittedName>
        <fullName evidence="9">Uncharacterized protein</fullName>
    </submittedName>
</protein>
<dbReference type="eggNOG" id="ENOG502QTH4">
    <property type="taxonomic scope" value="Eukaryota"/>
</dbReference>
<evidence type="ECO:0000256" key="4">
    <source>
        <dbReference type="ARBA" id="ARBA00022692"/>
    </source>
</evidence>
<dbReference type="STRING" id="246437.L9LC95"/>
<organism evidence="9 10">
    <name type="scientific">Tupaia chinensis</name>
    <name type="common">Chinese tree shrew</name>
    <name type="synonym">Tupaia belangeri chinensis</name>
    <dbReference type="NCBI Taxonomy" id="246437"/>
    <lineage>
        <taxon>Eukaryota</taxon>
        <taxon>Metazoa</taxon>
        <taxon>Chordata</taxon>
        <taxon>Craniata</taxon>
        <taxon>Vertebrata</taxon>
        <taxon>Euteleostomi</taxon>
        <taxon>Mammalia</taxon>
        <taxon>Eutheria</taxon>
        <taxon>Euarchontoglires</taxon>
        <taxon>Scandentia</taxon>
        <taxon>Tupaiidae</taxon>
        <taxon>Tupaia</taxon>
    </lineage>
</organism>
<evidence type="ECO:0000256" key="6">
    <source>
        <dbReference type="ARBA" id="ARBA00023054"/>
    </source>
</evidence>
<evidence type="ECO:0000256" key="5">
    <source>
        <dbReference type="ARBA" id="ARBA00022989"/>
    </source>
</evidence>
<accession>L9LC95</accession>
<evidence type="ECO:0000313" key="10">
    <source>
        <dbReference type="Proteomes" id="UP000011518"/>
    </source>
</evidence>
<feature type="coiled-coil region" evidence="8">
    <location>
        <begin position="113"/>
        <end position="147"/>
    </location>
</feature>